<name>A0AAV1WTM0_LUPLU</name>
<reference evidence="1 2" key="1">
    <citation type="submission" date="2024-03" db="EMBL/GenBank/DDBJ databases">
        <authorList>
            <person name="Martinez-Hernandez J."/>
        </authorList>
    </citation>
    <scope>NUCLEOTIDE SEQUENCE [LARGE SCALE GENOMIC DNA]</scope>
</reference>
<dbReference type="InterPro" id="IPR027417">
    <property type="entry name" value="P-loop_NTPase"/>
</dbReference>
<proteinExistence type="predicted"/>
<evidence type="ECO:0000313" key="1">
    <source>
        <dbReference type="EMBL" id="CAL0312774.1"/>
    </source>
</evidence>
<evidence type="ECO:0000313" key="2">
    <source>
        <dbReference type="Proteomes" id="UP001497480"/>
    </source>
</evidence>
<dbReference type="AlphaFoldDB" id="A0AAV1WTM0"/>
<organism evidence="1 2">
    <name type="scientific">Lupinus luteus</name>
    <name type="common">European yellow lupine</name>
    <dbReference type="NCBI Taxonomy" id="3873"/>
    <lineage>
        <taxon>Eukaryota</taxon>
        <taxon>Viridiplantae</taxon>
        <taxon>Streptophyta</taxon>
        <taxon>Embryophyta</taxon>
        <taxon>Tracheophyta</taxon>
        <taxon>Spermatophyta</taxon>
        <taxon>Magnoliopsida</taxon>
        <taxon>eudicotyledons</taxon>
        <taxon>Gunneridae</taxon>
        <taxon>Pentapetalae</taxon>
        <taxon>rosids</taxon>
        <taxon>fabids</taxon>
        <taxon>Fabales</taxon>
        <taxon>Fabaceae</taxon>
        <taxon>Papilionoideae</taxon>
        <taxon>50 kb inversion clade</taxon>
        <taxon>genistoids sensu lato</taxon>
        <taxon>core genistoids</taxon>
        <taxon>Genisteae</taxon>
        <taxon>Lupinus</taxon>
    </lineage>
</organism>
<gene>
    <name evidence="1" type="ORF">LLUT_LOCUS13834</name>
</gene>
<dbReference type="SUPFAM" id="SSF52540">
    <property type="entry name" value="P-loop containing nucleoside triphosphate hydrolases"/>
    <property type="match status" value="1"/>
</dbReference>
<dbReference type="EMBL" id="CAXHTB010000009">
    <property type="protein sequence ID" value="CAL0312774.1"/>
    <property type="molecule type" value="Genomic_DNA"/>
</dbReference>
<comment type="caution">
    <text evidence="1">The sequence shown here is derived from an EMBL/GenBank/DDBJ whole genome shotgun (WGS) entry which is preliminary data.</text>
</comment>
<keyword evidence="2" id="KW-1185">Reference proteome</keyword>
<sequence>MGLTVHVFSQNETVEIGLVSKMNFVVLAGYEDARKKSIDVSCHAEINKINKCIYALLNDNSLLEAVNHASPNPGAKNDNSLPDASSNVKLNVVVEEAMT</sequence>
<protein>
    <submittedName>
        <fullName evidence="1">Uncharacterized protein</fullName>
    </submittedName>
</protein>
<dbReference type="Proteomes" id="UP001497480">
    <property type="component" value="Unassembled WGS sequence"/>
</dbReference>
<accession>A0AAV1WTM0</accession>